<reference evidence="3" key="1">
    <citation type="submission" date="2025-08" db="UniProtKB">
        <authorList>
            <consortium name="RefSeq"/>
        </authorList>
    </citation>
    <scope>IDENTIFICATION</scope>
    <source>
        <tissue evidence="3">Whole organism</tissue>
    </source>
</reference>
<keyword evidence="2" id="KW-1185">Reference proteome</keyword>
<sequence length="107" mass="12166">MSCLSGVLSLAALLSSLRHEVRAEIPPGRASSSKWIPSYAGPFIMYMDRMYECPTPNKENMVKLHIRPSHFRTQALIQTTLQTIDGNFTWKTLVDDTWAVRGVRRQS</sequence>
<dbReference type="RefSeq" id="XP_052132704.1">
    <property type="nucleotide sequence ID" value="XM_052276744.1"/>
</dbReference>
<evidence type="ECO:0000313" key="2">
    <source>
        <dbReference type="Proteomes" id="UP000504606"/>
    </source>
</evidence>
<organism evidence="2 3">
    <name type="scientific">Frankliniella occidentalis</name>
    <name type="common">Western flower thrips</name>
    <name type="synonym">Euthrips occidentalis</name>
    <dbReference type="NCBI Taxonomy" id="133901"/>
    <lineage>
        <taxon>Eukaryota</taxon>
        <taxon>Metazoa</taxon>
        <taxon>Ecdysozoa</taxon>
        <taxon>Arthropoda</taxon>
        <taxon>Hexapoda</taxon>
        <taxon>Insecta</taxon>
        <taxon>Pterygota</taxon>
        <taxon>Neoptera</taxon>
        <taxon>Paraneoptera</taxon>
        <taxon>Thysanoptera</taxon>
        <taxon>Terebrantia</taxon>
        <taxon>Thripoidea</taxon>
        <taxon>Thripidae</taxon>
        <taxon>Frankliniella</taxon>
    </lineage>
</organism>
<evidence type="ECO:0000256" key="1">
    <source>
        <dbReference type="SAM" id="SignalP"/>
    </source>
</evidence>
<feature type="chain" id="PRO_5038919705" evidence="1">
    <location>
        <begin position="24"/>
        <end position="107"/>
    </location>
</feature>
<protein>
    <submittedName>
        <fullName evidence="3">Uncharacterized protein LOC113204024</fullName>
    </submittedName>
</protein>
<gene>
    <name evidence="3" type="primary">LOC113204024</name>
</gene>
<keyword evidence="1" id="KW-0732">Signal</keyword>
<dbReference type="Proteomes" id="UP000504606">
    <property type="component" value="Unplaced"/>
</dbReference>
<dbReference type="AlphaFoldDB" id="A0A9C6XVB3"/>
<name>A0A9C6XVB3_FRAOC</name>
<proteinExistence type="predicted"/>
<evidence type="ECO:0000313" key="3">
    <source>
        <dbReference type="RefSeq" id="XP_052132704.1"/>
    </source>
</evidence>
<feature type="signal peptide" evidence="1">
    <location>
        <begin position="1"/>
        <end position="23"/>
    </location>
</feature>
<accession>A0A9C6XVB3</accession>
<dbReference type="KEGG" id="foc:113204024"/>
<dbReference type="GeneID" id="113204024"/>